<dbReference type="Gene3D" id="3.40.50.300">
    <property type="entry name" value="P-loop containing nucleotide triphosphate hydrolases"/>
    <property type="match status" value="1"/>
</dbReference>
<dbReference type="InterPro" id="IPR039421">
    <property type="entry name" value="Type_1_exporter"/>
</dbReference>
<evidence type="ECO:0000256" key="7">
    <source>
        <dbReference type="SAM" id="Phobius"/>
    </source>
</evidence>
<evidence type="ECO:0000259" key="8">
    <source>
        <dbReference type="PROSITE" id="PS50929"/>
    </source>
</evidence>
<organism evidence="9">
    <name type="scientific">Salinispirillum sp. LH 10-3-1</name>
    <dbReference type="NCBI Taxonomy" id="2952525"/>
    <lineage>
        <taxon>Bacteria</taxon>
        <taxon>Pseudomonadati</taxon>
        <taxon>Pseudomonadota</taxon>
        <taxon>Gammaproteobacteria</taxon>
        <taxon>Oceanospirillales</taxon>
        <taxon>Saccharospirillaceae</taxon>
        <taxon>Salinispirillum</taxon>
    </lineage>
</organism>
<sequence>MKSLWPWVQLILQRRTRLLVGGLLLALTLTAGVALLGLSGWFITSAGLASVLLASGVAVYLDVYVPGAGIRGFALTRTIARYLERLYNHDTVLRLLADLRVRLFARISRLSVLQLNRQRSSQWLNRLTSDLDTLDNLYLRLLAPPLVAALTLCWVSAVLWWVLLNHNPSAAFWVFFSLWGLLGLATLLPAVLGKKHSAALTELTEQVRIHSVDHLRGHAELTAAGHAATHALLVSSHADALQAQQHSLARVIGLVQSLVNAGLALIIATVLILGIQVYIDQGVSGPLLVMLLLGLLALNEAFANLPRSFAFFGQTLAAAQRLNEMAPDTAQNAPIVPDSATLRVTANDQFFDLTPGESGVITGASGSGKSTLAATLALPRLAQTAWLTQDTKVFNDTLANNLLLGNPNATDEQLWQVLEWVALGDRVEQSAQGLDTWIGENGLALSGGEQRRVALARVILRWLQPEVRWVILDEPFRGVDDETAAKIMHQLTPQLANKGLVWLSHEAPAFLTPHCILELGA</sequence>
<gene>
    <name evidence="9" type="ORF">NFC81_14305</name>
</gene>
<feature type="transmembrane region" description="Helical" evidence="7">
    <location>
        <begin position="258"/>
        <end position="279"/>
    </location>
</feature>
<evidence type="ECO:0000256" key="4">
    <source>
        <dbReference type="ARBA" id="ARBA00022840"/>
    </source>
</evidence>
<dbReference type="GO" id="GO:0005524">
    <property type="term" value="F:ATP binding"/>
    <property type="evidence" value="ECO:0007669"/>
    <property type="project" value="UniProtKB-KW"/>
</dbReference>
<dbReference type="InterPro" id="IPR003593">
    <property type="entry name" value="AAA+_ATPase"/>
</dbReference>
<dbReference type="InterPro" id="IPR003439">
    <property type="entry name" value="ABC_transporter-like_ATP-bd"/>
</dbReference>
<dbReference type="SUPFAM" id="SSF90123">
    <property type="entry name" value="ABC transporter transmembrane region"/>
    <property type="match status" value="1"/>
</dbReference>
<feature type="transmembrane region" description="Helical" evidence="7">
    <location>
        <begin position="170"/>
        <end position="192"/>
    </location>
</feature>
<dbReference type="AlphaFoldDB" id="A0AB38YFB8"/>
<feature type="transmembrane region" description="Helical" evidence="7">
    <location>
        <begin position="285"/>
        <end position="305"/>
    </location>
</feature>
<keyword evidence="4 9" id="KW-0067">ATP-binding</keyword>
<accession>A0AB38YFB8</accession>
<keyword evidence="6 7" id="KW-0472">Membrane</keyword>
<proteinExistence type="predicted"/>
<evidence type="ECO:0000256" key="5">
    <source>
        <dbReference type="ARBA" id="ARBA00022989"/>
    </source>
</evidence>
<evidence type="ECO:0000256" key="2">
    <source>
        <dbReference type="ARBA" id="ARBA00022692"/>
    </source>
</evidence>
<dbReference type="PROSITE" id="PS50929">
    <property type="entry name" value="ABC_TM1F"/>
    <property type="match status" value="1"/>
</dbReference>
<feature type="transmembrane region" description="Helical" evidence="7">
    <location>
        <begin position="18"/>
        <end position="36"/>
    </location>
</feature>
<dbReference type="RefSeq" id="WP_304995150.1">
    <property type="nucleotide sequence ID" value="NZ_CP101717.1"/>
</dbReference>
<keyword evidence="3" id="KW-0547">Nucleotide-binding</keyword>
<dbReference type="GO" id="GO:0140359">
    <property type="term" value="F:ABC-type transporter activity"/>
    <property type="evidence" value="ECO:0007669"/>
    <property type="project" value="InterPro"/>
</dbReference>
<dbReference type="GO" id="GO:0005886">
    <property type="term" value="C:plasma membrane"/>
    <property type="evidence" value="ECO:0007669"/>
    <property type="project" value="UniProtKB-SubCell"/>
</dbReference>
<keyword evidence="2 7" id="KW-0812">Transmembrane</keyword>
<keyword evidence="5 7" id="KW-1133">Transmembrane helix</keyword>
<feature type="domain" description="ABC transmembrane type-1" evidence="8">
    <location>
        <begin position="19"/>
        <end position="314"/>
    </location>
</feature>
<dbReference type="SMART" id="SM00382">
    <property type="entry name" value="AAA"/>
    <property type="match status" value="1"/>
</dbReference>
<dbReference type="InterPro" id="IPR036640">
    <property type="entry name" value="ABC1_TM_sf"/>
</dbReference>
<dbReference type="PANTHER" id="PTHR24221">
    <property type="entry name" value="ATP-BINDING CASSETTE SUB-FAMILY B"/>
    <property type="match status" value="1"/>
</dbReference>
<dbReference type="GO" id="GO:0016887">
    <property type="term" value="F:ATP hydrolysis activity"/>
    <property type="evidence" value="ECO:0007669"/>
    <property type="project" value="InterPro"/>
</dbReference>
<reference evidence="9" key="1">
    <citation type="submission" date="2022-07" db="EMBL/GenBank/DDBJ databases">
        <title>Complete genome sequence of Salinispirillum sp. LH10-3-1 capable of multiple carbohydrate inversion isolated from a soda lake.</title>
        <authorList>
            <person name="Liu J."/>
            <person name="Zhai Y."/>
            <person name="Zhang H."/>
            <person name="Yang H."/>
            <person name="Qu J."/>
            <person name="Li J."/>
        </authorList>
    </citation>
    <scope>NUCLEOTIDE SEQUENCE</scope>
    <source>
        <strain evidence="9">LH 10-3-1</strain>
    </source>
</reference>
<evidence type="ECO:0000313" key="9">
    <source>
        <dbReference type="EMBL" id="WLD57867.1"/>
    </source>
</evidence>
<evidence type="ECO:0000256" key="3">
    <source>
        <dbReference type="ARBA" id="ARBA00022741"/>
    </source>
</evidence>
<feature type="transmembrane region" description="Helical" evidence="7">
    <location>
        <begin position="141"/>
        <end position="164"/>
    </location>
</feature>
<dbReference type="InterPro" id="IPR011527">
    <property type="entry name" value="ABC1_TM_dom"/>
</dbReference>
<dbReference type="Pfam" id="PF00005">
    <property type="entry name" value="ABC_tran"/>
    <property type="match status" value="1"/>
</dbReference>
<dbReference type="EMBL" id="CP101717">
    <property type="protein sequence ID" value="WLD57867.1"/>
    <property type="molecule type" value="Genomic_DNA"/>
</dbReference>
<dbReference type="PANTHER" id="PTHR24221:SF654">
    <property type="entry name" value="ATP-BINDING CASSETTE SUB-FAMILY B MEMBER 6"/>
    <property type="match status" value="1"/>
</dbReference>
<evidence type="ECO:0000256" key="6">
    <source>
        <dbReference type="ARBA" id="ARBA00023136"/>
    </source>
</evidence>
<name>A0AB38YFB8_9GAMM</name>
<dbReference type="SUPFAM" id="SSF52540">
    <property type="entry name" value="P-loop containing nucleoside triphosphate hydrolases"/>
    <property type="match status" value="1"/>
</dbReference>
<dbReference type="Gene3D" id="1.20.1560.10">
    <property type="entry name" value="ABC transporter type 1, transmembrane domain"/>
    <property type="match status" value="1"/>
</dbReference>
<evidence type="ECO:0000256" key="1">
    <source>
        <dbReference type="ARBA" id="ARBA00004651"/>
    </source>
</evidence>
<comment type="subcellular location">
    <subcellularLocation>
        <location evidence="1">Cell membrane</location>
        <topology evidence="1">Multi-pass membrane protein</topology>
    </subcellularLocation>
</comment>
<dbReference type="InterPro" id="IPR027417">
    <property type="entry name" value="P-loop_NTPase"/>
</dbReference>
<dbReference type="GO" id="GO:0034040">
    <property type="term" value="F:ATPase-coupled lipid transmembrane transporter activity"/>
    <property type="evidence" value="ECO:0007669"/>
    <property type="project" value="TreeGrafter"/>
</dbReference>
<protein>
    <submittedName>
        <fullName evidence="9">ATP-binding cassette domain-containing protein</fullName>
    </submittedName>
</protein>